<gene>
    <name evidence="4" type="ORF">FHR98_000288</name>
</gene>
<dbReference type="RefSeq" id="WP_322091201.1">
    <property type="nucleotide sequence ID" value="NZ_JACHXA010000001.1"/>
</dbReference>
<reference evidence="4 5" key="1">
    <citation type="submission" date="2020-08" db="EMBL/GenBank/DDBJ databases">
        <title>Genomic Encyclopedia of Type Strains, Phase III (KMG-III): the genomes of soil and plant-associated and newly described type strains.</title>
        <authorList>
            <person name="Whitman W."/>
        </authorList>
    </citation>
    <scope>NUCLEOTIDE SEQUENCE [LARGE SCALE GENOMIC DNA]</scope>
    <source>
        <strain evidence="4 5">CECT 8803</strain>
    </source>
</reference>
<dbReference type="FunFam" id="3.40.50.300:FF:000285">
    <property type="entry name" value="Sporulation initiation inhibitor Soj"/>
    <property type="match status" value="1"/>
</dbReference>
<evidence type="ECO:0000313" key="4">
    <source>
        <dbReference type="EMBL" id="MBB3064023.1"/>
    </source>
</evidence>
<dbReference type="SUPFAM" id="SSF52540">
    <property type="entry name" value="P-loop containing nucleoside triphosphate hydrolases"/>
    <property type="match status" value="1"/>
</dbReference>
<feature type="domain" description="AAA" evidence="3">
    <location>
        <begin position="15"/>
        <end position="189"/>
    </location>
</feature>
<dbReference type="Proteomes" id="UP000581135">
    <property type="component" value="Unassembled WGS sequence"/>
</dbReference>
<organism evidence="4 5">
    <name type="scientific">Limibacillus halophilus</name>
    <dbReference type="NCBI Taxonomy" id="1579333"/>
    <lineage>
        <taxon>Bacteria</taxon>
        <taxon>Pseudomonadati</taxon>
        <taxon>Pseudomonadota</taxon>
        <taxon>Alphaproteobacteria</taxon>
        <taxon>Rhodospirillales</taxon>
        <taxon>Rhodovibrionaceae</taxon>
        <taxon>Limibacillus</taxon>
    </lineage>
</organism>
<dbReference type="PANTHER" id="PTHR13696">
    <property type="entry name" value="P-LOOP CONTAINING NUCLEOSIDE TRIPHOSPHATE HYDROLASE"/>
    <property type="match status" value="1"/>
</dbReference>
<accession>A0A839SSY1</accession>
<evidence type="ECO:0000259" key="3">
    <source>
        <dbReference type="Pfam" id="PF13614"/>
    </source>
</evidence>
<dbReference type="AlphaFoldDB" id="A0A839SSY1"/>
<dbReference type="EMBL" id="JACHXA010000001">
    <property type="protein sequence ID" value="MBB3064023.1"/>
    <property type="molecule type" value="Genomic_DNA"/>
</dbReference>
<evidence type="ECO:0000313" key="5">
    <source>
        <dbReference type="Proteomes" id="UP000581135"/>
    </source>
</evidence>
<dbReference type="InterPro" id="IPR050678">
    <property type="entry name" value="DNA_Partitioning_ATPase"/>
</dbReference>
<dbReference type="PANTHER" id="PTHR13696:SF52">
    <property type="entry name" value="PARA FAMILY PROTEIN CT_582"/>
    <property type="match status" value="1"/>
</dbReference>
<dbReference type="Gene3D" id="3.40.50.300">
    <property type="entry name" value="P-loop containing nucleotide triphosphate hydrolases"/>
    <property type="match status" value="1"/>
</dbReference>
<protein>
    <recommendedName>
        <fullName evidence="2">Chromosome partitioning protein ParA</fullName>
    </recommendedName>
</protein>
<dbReference type="CDD" id="cd02042">
    <property type="entry name" value="ParAB_family"/>
    <property type="match status" value="1"/>
</dbReference>
<proteinExistence type="predicted"/>
<dbReference type="Pfam" id="PF13614">
    <property type="entry name" value="AAA_31"/>
    <property type="match status" value="1"/>
</dbReference>
<comment type="function">
    <text evidence="1">Involved in chromosome partition. Localize to both poles of the predivisional cell following completion of DNA replication.</text>
</comment>
<dbReference type="InterPro" id="IPR025669">
    <property type="entry name" value="AAA_dom"/>
</dbReference>
<sequence length="276" mass="30659">MSRDQKTIDQDKRARVLAIANQKGGVGKTTTAVNLATALAACHKKVLIIDLDPQGNASTGLGIDRAHRQRDIYRVLLDDMVMADAVTPTKVPRLSLVPSSSDLSGAELELVETERRVYRLKDAFHSVLRDFDYILIDCPPALGLLTLNALVAADGLLVPLQAEFYALEGLSHLMQTVERVKQLYNPELKLHGIAVTMYDRRNNLSDQVADDVREYFGDLVFKTVIPRNVRMSEAPSFGLPALLYDWRCQGSQAYIKLAAEVLKRDGERFRKPAAAL</sequence>
<dbReference type="InterPro" id="IPR027417">
    <property type="entry name" value="P-loop_NTPase"/>
</dbReference>
<name>A0A839SSY1_9PROT</name>
<evidence type="ECO:0000256" key="1">
    <source>
        <dbReference type="ARBA" id="ARBA00057242"/>
    </source>
</evidence>
<comment type="caution">
    <text evidence="4">The sequence shown here is derived from an EMBL/GenBank/DDBJ whole genome shotgun (WGS) entry which is preliminary data.</text>
</comment>
<keyword evidence="5" id="KW-1185">Reference proteome</keyword>
<evidence type="ECO:0000256" key="2">
    <source>
        <dbReference type="ARBA" id="ARBA00074747"/>
    </source>
</evidence>